<dbReference type="InParanoid" id="A0A0V0R4F5"/>
<reference evidence="1 2" key="1">
    <citation type="journal article" date="2015" name="Sci. Rep.">
        <title>Genome of the facultative scuticociliatosis pathogen Pseudocohnilembus persalinus provides insight into its virulence through horizontal gene transfer.</title>
        <authorList>
            <person name="Xiong J."/>
            <person name="Wang G."/>
            <person name="Cheng J."/>
            <person name="Tian M."/>
            <person name="Pan X."/>
            <person name="Warren A."/>
            <person name="Jiang C."/>
            <person name="Yuan D."/>
            <person name="Miao W."/>
        </authorList>
    </citation>
    <scope>NUCLEOTIDE SEQUENCE [LARGE SCALE GENOMIC DNA]</scope>
    <source>
        <strain evidence="1">36N120E</strain>
    </source>
</reference>
<dbReference type="Proteomes" id="UP000054937">
    <property type="component" value="Unassembled WGS sequence"/>
</dbReference>
<sequence length="105" mass="12288">MSQKAHITRHNGGFCYAACQDSFAWWNASIAQCWRGCDFAEGRVNDPQGREEAQEMCKRYTSETMWTYRGELDNIQDLRVHAEMYPTNPQNIYRACLAGIRRQKF</sequence>
<accession>A0A0V0R4F5</accession>
<comment type="caution">
    <text evidence="1">The sequence shown here is derived from an EMBL/GenBank/DDBJ whole genome shotgun (WGS) entry which is preliminary data.</text>
</comment>
<organism evidence="1 2">
    <name type="scientific">Pseudocohnilembus persalinus</name>
    <name type="common">Ciliate</name>
    <dbReference type="NCBI Taxonomy" id="266149"/>
    <lineage>
        <taxon>Eukaryota</taxon>
        <taxon>Sar</taxon>
        <taxon>Alveolata</taxon>
        <taxon>Ciliophora</taxon>
        <taxon>Intramacronucleata</taxon>
        <taxon>Oligohymenophorea</taxon>
        <taxon>Scuticociliatia</taxon>
        <taxon>Philasterida</taxon>
        <taxon>Pseudocohnilembidae</taxon>
        <taxon>Pseudocohnilembus</taxon>
    </lineage>
</organism>
<dbReference type="EMBL" id="LDAU01000053">
    <property type="protein sequence ID" value="KRX09274.1"/>
    <property type="molecule type" value="Genomic_DNA"/>
</dbReference>
<protein>
    <submittedName>
        <fullName evidence="1">Uncharacterized protein</fullName>
    </submittedName>
</protein>
<dbReference type="AlphaFoldDB" id="A0A0V0R4F5"/>
<name>A0A0V0R4F5_PSEPJ</name>
<proteinExistence type="predicted"/>
<dbReference type="OMA" id="RIHATMY"/>
<evidence type="ECO:0000313" key="2">
    <source>
        <dbReference type="Proteomes" id="UP000054937"/>
    </source>
</evidence>
<keyword evidence="2" id="KW-1185">Reference proteome</keyword>
<gene>
    <name evidence="1" type="ORF">PPERSA_05943</name>
</gene>
<dbReference type="OrthoDB" id="282160at2759"/>
<evidence type="ECO:0000313" key="1">
    <source>
        <dbReference type="EMBL" id="KRX09274.1"/>
    </source>
</evidence>